<dbReference type="PROSITE" id="PS50928">
    <property type="entry name" value="ABC_TM1"/>
    <property type="match status" value="1"/>
</dbReference>
<evidence type="ECO:0000256" key="7">
    <source>
        <dbReference type="RuleBase" id="RU363032"/>
    </source>
</evidence>
<dbReference type="PANTHER" id="PTHR30151">
    <property type="entry name" value="ALKANE SULFONATE ABC TRANSPORTER-RELATED, MEMBRANE SUBUNIT"/>
    <property type="match status" value="1"/>
</dbReference>
<evidence type="ECO:0000256" key="2">
    <source>
        <dbReference type="ARBA" id="ARBA00022448"/>
    </source>
</evidence>
<evidence type="ECO:0000256" key="1">
    <source>
        <dbReference type="ARBA" id="ARBA00004651"/>
    </source>
</evidence>
<keyword evidence="5 7" id="KW-1133">Transmembrane helix</keyword>
<name>A0ABR9B0Q6_9BACL</name>
<feature type="transmembrane region" description="Helical" evidence="7">
    <location>
        <begin position="12"/>
        <end position="31"/>
    </location>
</feature>
<evidence type="ECO:0000313" key="10">
    <source>
        <dbReference type="Proteomes" id="UP000634529"/>
    </source>
</evidence>
<keyword evidence="6 7" id="KW-0472">Membrane</keyword>
<reference evidence="9 10" key="1">
    <citation type="submission" date="2020-09" db="EMBL/GenBank/DDBJ databases">
        <title>Paenibacillus sp. CAU 1523 isolated from sand of Haeundae Beach.</title>
        <authorList>
            <person name="Kim W."/>
        </authorList>
    </citation>
    <scope>NUCLEOTIDE SEQUENCE [LARGE SCALE GENOMIC DNA]</scope>
    <source>
        <strain evidence="9 10">CAU 1523</strain>
    </source>
</reference>
<sequence>MNNKIYQKTLEMIPPLSLLLLWELFVLIAVLDARFFPAPHVILISLWEQITLGYYWHDVSSSLIRITLGFVIGSVVGVAIGISIGISSLCRALFEPIVAATFPIPKLALMPLIILLFGLDELGKVIVIAIGVLFPVIIQTTAGISNVDQTYKEVAYNYGASRWNYFKTVALPAAAPSIFIGLKLGSGMAILLIVAAEMQGASAGIGYRIWSAYSLFDIPTMFVALSTIALLGYLSYTVIEKLEHRVISWHRSPQKERDASGKNKD</sequence>
<feature type="transmembrane region" description="Helical" evidence="7">
    <location>
        <begin position="126"/>
        <end position="145"/>
    </location>
</feature>
<feature type="transmembrane region" description="Helical" evidence="7">
    <location>
        <begin position="100"/>
        <end position="119"/>
    </location>
</feature>
<keyword evidence="10" id="KW-1185">Reference proteome</keyword>
<evidence type="ECO:0000256" key="3">
    <source>
        <dbReference type="ARBA" id="ARBA00022475"/>
    </source>
</evidence>
<feature type="transmembrane region" description="Helical" evidence="7">
    <location>
        <begin position="68"/>
        <end position="94"/>
    </location>
</feature>
<comment type="subcellular location">
    <subcellularLocation>
        <location evidence="1 7">Cell membrane</location>
        <topology evidence="1 7">Multi-pass membrane protein</topology>
    </subcellularLocation>
</comment>
<comment type="similarity">
    <text evidence="7">Belongs to the binding-protein-dependent transport system permease family.</text>
</comment>
<dbReference type="EMBL" id="JACYTN010000012">
    <property type="protein sequence ID" value="MBD8499538.1"/>
    <property type="molecule type" value="Genomic_DNA"/>
</dbReference>
<keyword evidence="4 7" id="KW-0812">Transmembrane</keyword>
<gene>
    <name evidence="9" type="ORF">IFO66_14675</name>
</gene>
<organism evidence="9 10">
    <name type="scientific">Paenibacillus arenosi</name>
    <dbReference type="NCBI Taxonomy" id="2774142"/>
    <lineage>
        <taxon>Bacteria</taxon>
        <taxon>Bacillati</taxon>
        <taxon>Bacillota</taxon>
        <taxon>Bacilli</taxon>
        <taxon>Bacillales</taxon>
        <taxon>Paenibacillaceae</taxon>
        <taxon>Paenibacillus</taxon>
    </lineage>
</organism>
<dbReference type="RefSeq" id="WP_192025872.1">
    <property type="nucleotide sequence ID" value="NZ_JACYTN010000012.1"/>
</dbReference>
<feature type="transmembrane region" description="Helical" evidence="7">
    <location>
        <begin position="222"/>
        <end position="239"/>
    </location>
</feature>
<dbReference type="Pfam" id="PF00528">
    <property type="entry name" value="BPD_transp_1"/>
    <property type="match status" value="1"/>
</dbReference>
<dbReference type="InterPro" id="IPR035906">
    <property type="entry name" value="MetI-like_sf"/>
</dbReference>
<evidence type="ECO:0000256" key="5">
    <source>
        <dbReference type="ARBA" id="ARBA00022989"/>
    </source>
</evidence>
<dbReference type="Gene3D" id="1.10.3720.10">
    <property type="entry name" value="MetI-like"/>
    <property type="match status" value="1"/>
</dbReference>
<protein>
    <submittedName>
        <fullName evidence="9">ABC transporter permease</fullName>
    </submittedName>
</protein>
<keyword evidence="2 7" id="KW-0813">Transport</keyword>
<dbReference type="Proteomes" id="UP000634529">
    <property type="component" value="Unassembled WGS sequence"/>
</dbReference>
<evidence type="ECO:0000256" key="4">
    <source>
        <dbReference type="ARBA" id="ARBA00022692"/>
    </source>
</evidence>
<dbReference type="CDD" id="cd06261">
    <property type="entry name" value="TM_PBP2"/>
    <property type="match status" value="1"/>
</dbReference>
<feature type="domain" description="ABC transmembrane type-1" evidence="8">
    <location>
        <begin position="59"/>
        <end position="240"/>
    </location>
</feature>
<dbReference type="InterPro" id="IPR000515">
    <property type="entry name" value="MetI-like"/>
</dbReference>
<comment type="caution">
    <text evidence="9">The sequence shown here is derived from an EMBL/GenBank/DDBJ whole genome shotgun (WGS) entry which is preliminary data.</text>
</comment>
<evidence type="ECO:0000256" key="6">
    <source>
        <dbReference type="ARBA" id="ARBA00023136"/>
    </source>
</evidence>
<evidence type="ECO:0000259" key="8">
    <source>
        <dbReference type="PROSITE" id="PS50928"/>
    </source>
</evidence>
<proteinExistence type="inferred from homology"/>
<dbReference type="PANTHER" id="PTHR30151:SF38">
    <property type="entry name" value="ALIPHATIC SULFONATES TRANSPORT PERMEASE PROTEIN SSUC-RELATED"/>
    <property type="match status" value="1"/>
</dbReference>
<evidence type="ECO:0000313" key="9">
    <source>
        <dbReference type="EMBL" id="MBD8499538.1"/>
    </source>
</evidence>
<dbReference type="SUPFAM" id="SSF161098">
    <property type="entry name" value="MetI-like"/>
    <property type="match status" value="1"/>
</dbReference>
<accession>A0ABR9B0Q6</accession>
<keyword evidence="3" id="KW-1003">Cell membrane</keyword>